<dbReference type="PANTHER" id="PTHR45754:SF3">
    <property type="entry name" value="METHYLENETETRAHYDROFOLATE REDUCTASE (NADPH)"/>
    <property type="match status" value="1"/>
</dbReference>
<evidence type="ECO:0000256" key="1">
    <source>
        <dbReference type="ARBA" id="ARBA00001974"/>
    </source>
</evidence>
<evidence type="ECO:0000256" key="8">
    <source>
        <dbReference type="ARBA" id="ARBA00048628"/>
    </source>
</evidence>
<name>A0A1H2FJL3_9BACT</name>
<dbReference type="UniPathway" id="UPA00193"/>
<dbReference type="InterPro" id="IPR029041">
    <property type="entry name" value="FAD-linked_oxidoreductase-like"/>
</dbReference>
<dbReference type="GO" id="GO:0035999">
    <property type="term" value="P:tetrahydrofolate interconversion"/>
    <property type="evidence" value="ECO:0007669"/>
    <property type="project" value="UniProtKB-UniPathway"/>
</dbReference>
<keyword evidence="11" id="KW-1185">Reference proteome</keyword>
<comment type="pathway">
    <text evidence="2 9">One-carbon metabolism; tetrahydrofolate interconversion.</text>
</comment>
<keyword evidence="5 9" id="KW-0274">FAD</keyword>
<dbReference type="Gene3D" id="3.20.20.220">
    <property type="match status" value="1"/>
</dbReference>
<dbReference type="RefSeq" id="WP_014956425.1">
    <property type="nucleotide sequence ID" value="NZ_FNLL01000004.1"/>
</dbReference>
<dbReference type="Proteomes" id="UP000199608">
    <property type="component" value="Unassembled WGS sequence"/>
</dbReference>
<dbReference type="EMBL" id="FNLL01000004">
    <property type="protein sequence ID" value="SDU07533.1"/>
    <property type="molecule type" value="Genomic_DNA"/>
</dbReference>
<comment type="cofactor">
    <cofactor evidence="1 9">
        <name>FAD</name>
        <dbReference type="ChEBI" id="CHEBI:57692"/>
    </cofactor>
</comment>
<evidence type="ECO:0000256" key="5">
    <source>
        <dbReference type="ARBA" id="ARBA00022827"/>
    </source>
</evidence>
<dbReference type="SUPFAM" id="SSF51730">
    <property type="entry name" value="FAD-linked oxidoreductase"/>
    <property type="match status" value="1"/>
</dbReference>
<evidence type="ECO:0000256" key="7">
    <source>
        <dbReference type="ARBA" id="ARBA00034478"/>
    </source>
</evidence>
<dbReference type="InterPro" id="IPR003171">
    <property type="entry name" value="Mehydrof_redctse-like"/>
</dbReference>
<keyword evidence="4 9" id="KW-0285">Flavoprotein</keyword>
<evidence type="ECO:0000313" key="11">
    <source>
        <dbReference type="Proteomes" id="UP000199608"/>
    </source>
</evidence>
<evidence type="ECO:0000256" key="3">
    <source>
        <dbReference type="ARBA" id="ARBA00006743"/>
    </source>
</evidence>
<evidence type="ECO:0000256" key="9">
    <source>
        <dbReference type="RuleBase" id="RU003862"/>
    </source>
</evidence>
<evidence type="ECO:0000313" key="10">
    <source>
        <dbReference type="EMBL" id="SDU07533.1"/>
    </source>
</evidence>
<dbReference type="Pfam" id="PF02219">
    <property type="entry name" value="MTHFR"/>
    <property type="match status" value="1"/>
</dbReference>
<protein>
    <recommendedName>
        <fullName evidence="9">Methylenetetrahydrofolate reductase</fullName>
    </recommendedName>
</protein>
<dbReference type="CDD" id="cd00537">
    <property type="entry name" value="MTHFR"/>
    <property type="match status" value="1"/>
</dbReference>
<organism evidence="10 11">
    <name type="scientific">Desulfobacula phenolica</name>
    <dbReference type="NCBI Taxonomy" id="90732"/>
    <lineage>
        <taxon>Bacteria</taxon>
        <taxon>Pseudomonadati</taxon>
        <taxon>Thermodesulfobacteriota</taxon>
        <taxon>Desulfobacteria</taxon>
        <taxon>Desulfobacterales</taxon>
        <taxon>Desulfobacteraceae</taxon>
        <taxon>Desulfobacula</taxon>
    </lineage>
</organism>
<evidence type="ECO:0000256" key="2">
    <source>
        <dbReference type="ARBA" id="ARBA00004777"/>
    </source>
</evidence>
<dbReference type="GO" id="GO:0106312">
    <property type="term" value="F:methylenetetrahydrofolate reductase (NADH) activity"/>
    <property type="evidence" value="ECO:0007669"/>
    <property type="project" value="UniProtKB-EC"/>
</dbReference>
<evidence type="ECO:0000256" key="4">
    <source>
        <dbReference type="ARBA" id="ARBA00022630"/>
    </source>
</evidence>
<comment type="catalytic activity">
    <reaction evidence="8">
        <text>(6S)-5-methyl-5,6,7,8-tetrahydrofolate + NAD(+) = (6R)-5,10-methylene-5,6,7,8-tetrahydrofolate + NADH + H(+)</text>
        <dbReference type="Rhea" id="RHEA:19821"/>
        <dbReference type="ChEBI" id="CHEBI:15378"/>
        <dbReference type="ChEBI" id="CHEBI:15636"/>
        <dbReference type="ChEBI" id="CHEBI:18608"/>
        <dbReference type="ChEBI" id="CHEBI:57540"/>
        <dbReference type="ChEBI" id="CHEBI:57945"/>
        <dbReference type="EC" id="1.5.1.54"/>
    </reaction>
    <physiologicalReaction direction="right-to-left" evidence="8">
        <dbReference type="Rhea" id="RHEA:19823"/>
    </physiologicalReaction>
</comment>
<proteinExistence type="inferred from homology"/>
<comment type="similarity">
    <text evidence="3 9">Belongs to the methylenetetrahydrofolate reductase family.</text>
</comment>
<comment type="pathway">
    <text evidence="7">Amino-acid biosynthesis; L-methionine biosynthesis via de novo pathway.</text>
</comment>
<dbReference type="GO" id="GO:0005829">
    <property type="term" value="C:cytosol"/>
    <property type="evidence" value="ECO:0007669"/>
    <property type="project" value="TreeGrafter"/>
</dbReference>
<evidence type="ECO:0000256" key="6">
    <source>
        <dbReference type="ARBA" id="ARBA00023002"/>
    </source>
</evidence>
<sequence length="322" mass="36046">MNELKSGSEFKPGNDLKSGSNLEKVLKAGYFAFTGECGPPKGANVRHLKEKFQYLKGNVDAVNMTDNQTAVVRMSSLAGSALLVEEGLEPNFQMVCRDRNRLAIMSDILGAYALGIRNMLCLSGDHQTFGNHPEAKNVHDIDSMQLISVVKKMRDEEKFINGEEIDVAPRMFIGAACNPFADPYEYRVYRLANKIEAGADFIQTQCIFNMEKFRDFMKKAVDMGLHERCYILAGVTPMKNAGMANFMSKFVPGMDIPDSLIKRLKGVDKRDQAEEGIKFALEQVEEFKQMEGVSGVHMMAIEWEHKMPEIAERAGMLPRPAV</sequence>
<gene>
    <name evidence="10" type="ORF">SAMN04487931_104196</name>
</gene>
<reference evidence="11" key="1">
    <citation type="submission" date="2016-10" db="EMBL/GenBank/DDBJ databases">
        <authorList>
            <person name="Varghese N."/>
            <person name="Submissions S."/>
        </authorList>
    </citation>
    <scope>NUCLEOTIDE SEQUENCE [LARGE SCALE GENOMIC DNA]</scope>
    <source>
        <strain evidence="11">DSM 3384</strain>
    </source>
</reference>
<dbReference type="GO" id="GO:0009086">
    <property type="term" value="P:methionine biosynthetic process"/>
    <property type="evidence" value="ECO:0007669"/>
    <property type="project" value="TreeGrafter"/>
</dbReference>
<accession>A0A1H2FJL3</accession>
<keyword evidence="6 9" id="KW-0560">Oxidoreductase</keyword>
<dbReference type="PANTHER" id="PTHR45754">
    <property type="entry name" value="METHYLENETETRAHYDROFOLATE REDUCTASE"/>
    <property type="match status" value="1"/>
</dbReference>
<dbReference type="GO" id="GO:0071949">
    <property type="term" value="F:FAD binding"/>
    <property type="evidence" value="ECO:0007669"/>
    <property type="project" value="TreeGrafter"/>
</dbReference>
<dbReference type="AlphaFoldDB" id="A0A1H2FJL3"/>